<accession>A0A8K0S1L8</accession>
<keyword evidence="4" id="KW-1185">Reference proteome</keyword>
<protein>
    <submittedName>
        <fullName evidence="3">Uncharacterized protein</fullName>
    </submittedName>
</protein>
<organism evidence="3 4">
    <name type="scientific">Fusarium tricinctum</name>
    <dbReference type="NCBI Taxonomy" id="61284"/>
    <lineage>
        <taxon>Eukaryota</taxon>
        <taxon>Fungi</taxon>
        <taxon>Dikarya</taxon>
        <taxon>Ascomycota</taxon>
        <taxon>Pezizomycotina</taxon>
        <taxon>Sordariomycetes</taxon>
        <taxon>Hypocreomycetidae</taxon>
        <taxon>Hypocreales</taxon>
        <taxon>Nectriaceae</taxon>
        <taxon>Fusarium</taxon>
        <taxon>Fusarium tricinctum species complex</taxon>
    </lineage>
</organism>
<dbReference type="OrthoDB" id="5078701at2759"/>
<reference evidence="3" key="1">
    <citation type="journal article" date="2021" name="Nat. Commun.">
        <title>Genetic determinants of endophytism in the Arabidopsis root mycobiome.</title>
        <authorList>
            <person name="Mesny F."/>
            <person name="Miyauchi S."/>
            <person name="Thiergart T."/>
            <person name="Pickel B."/>
            <person name="Atanasova L."/>
            <person name="Karlsson M."/>
            <person name="Huettel B."/>
            <person name="Barry K.W."/>
            <person name="Haridas S."/>
            <person name="Chen C."/>
            <person name="Bauer D."/>
            <person name="Andreopoulos W."/>
            <person name="Pangilinan J."/>
            <person name="LaButti K."/>
            <person name="Riley R."/>
            <person name="Lipzen A."/>
            <person name="Clum A."/>
            <person name="Drula E."/>
            <person name="Henrissat B."/>
            <person name="Kohler A."/>
            <person name="Grigoriev I.V."/>
            <person name="Martin F.M."/>
            <person name="Hacquard S."/>
        </authorList>
    </citation>
    <scope>NUCLEOTIDE SEQUENCE</scope>
    <source>
        <strain evidence="3">MPI-SDFR-AT-0068</strain>
    </source>
</reference>
<dbReference type="EMBL" id="JAGPXF010000004">
    <property type="protein sequence ID" value="KAH7246189.1"/>
    <property type="molecule type" value="Genomic_DNA"/>
</dbReference>
<keyword evidence="2" id="KW-0812">Transmembrane</keyword>
<gene>
    <name evidence="3" type="ORF">BKA59DRAFT_190866</name>
</gene>
<feature type="compositionally biased region" description="Pro residues" evidence="1">
    <location>
        <begin position="163"/>
        <end position="178"/>
    </location>
</feature>
<feature type="region of interest" description="Disordered" evidence="1">
    <location>
        <begin position="151"/>
        <end position="189"/>
    </location>
</feature>
<feature type="compositionally biased region" description="Basic and acidic residues" evidence="1">
    <location>
        <begin position="233"/>
        <end position="246"/>
    </location>
</feature>
<evidence type="ECO:0000256" key="2">
    <source>
        <dbReference type="SAM" id="Phobius"/>
    </source>
</evidence>
<evidence type="ECO:0000313" key="3">
    <source>
        <dbReference type="EMBL" id="KAH7246189.1"/>
    </source>
</evidence>
<proteinExistence type="predicted"/>
<evidence type="ECO:0000313" key="4">
    <source>
        <dbReference type="Proteomes" id="UP000813427"/>
    </source>
</evidence>
<comment type="caution">
    <text evidence="3">The sequence shown here is derived from an EMBL/GenBank/DDBJ whole genome shotgun (WGS) entry which is preliminary data.</text>
</comment>
<evidence type="ECO:0000256" key="1">
    <source>
        <dbReference type="SAM" id="MobiDB-lite"/>
    </source>
</evidence>
<keyword evidence="2" id="KW-1133">Transmembrane helix</keyword>
<dbReference type="Proteomes" id="UP000813427">
    <property type="component" value="Unassembled WGS sequence"/>
</dbReference>
<feature type="compositionally biased region" description="Polar residues" evidence="1">
    <location>
        <begin position="57"/>
        <end position="109"/>
    </location>
</feature>
<dbReference type="AlphaFoldDB" id="A0A8K0S1L8"/>
<feature type="compositionally biased region" description="Polar residues" evidence="1">
    <location>
        <begin position="23"/>
        <end position="32"/>
    </location>
</feature>
<name>A0A8K0S1L8_9HYPO</name>
<feature type="region of interest" description="Disordered" evidence="1">
    <location>
        <begin position="20"/>
        <end position="113"/>
    </location>
</feature>
<feature type="transmembrane region" description="Helical" evidence="2">
    <location>
        <begin position="119"/>
        <end position="142"/>
    </location>
</feature>
<feature type="region of interest" description="Disordered" evidence="1">
    <location>
        <begin position="232"/>
        <end position="298"/>
    </location>
</feature>
<sequence>MTTISPTRIMFHSDKVKSVPRTWKTSHGSTFKTAGPDDRDNAESGVKTETVWETMDPYTTSTRDNIATTIPASWSTETTTRPDITTKSDINYPTTPEGNQSPDSLTSTPDHSRRLSDGAIAAVVIGVVFGLALAAVAAWLLMRKRRRRPTISNPILPREPELNSPPPPSSPLPTPPLLPELSAHPDRTSTLEDSWVSYGDRVRSPTPQPAVAEVKSFTRAWQKPRVYTVGGRRIAELPDSRQRPSPDDESDEDDGMSPVPPASRGSSAQANRRVVSPTSLTSRFSTLSSRTNLSRERG</sequence>
<keyword evidence="2" id="KW-0472">Membrane</keyword>
<feature type="compositionally biased region" description="Low complexity" evidence="1">
    <location>
        <begin position="276"/>
        <end position="292"/>
    </location>
</feature>